<gene>
    <name evidence="8" type="primary">flgD</name>
    <name evidence="8" type="ORF">HAT86_01820</name>
</gene>
<dbReference type="Pfam" id="PF03963">
    <property type="entry name" value="FlgD"/>
    <property type="match status" value="1"/>
</dbReference>
<dbReference type="GO" id="GO:0044781">
    <property type="term" value="P:bacterial-type flagellum organization"/>
    <property type="evidence" value="ECO:0007669"/>
    <property type="project" value="UniProtKB-UniRule"/>
</dbReference>
<dbReference type="AlphaFoldDB" id="A0A967EEX6"/>
<dbReference type="InterPro" id="IPR005648">
    <property type="entry name" value="FlgD"/>
</dbReference>
<keyword evidence="8" id="KW-0282">Flagellum</keyword>
<comment type="caution">
    <text evidence="8">The sequence shown here is derived from an EMBL/GenBank/DDBJ whole genome shotgun (WGS) entry which is preliminary data.</text>
</comment>
<feature type="domain" description="FlgD/Vpr Ig-like" evidence="7">
    <location>
        <begin position="114"/>
        <end position="179"/>
    </location>
</feature>
<dbReference type="RefSeq" id="WP_167192882.1">
    <property type="nucleotide sequence ID" value="NZ_JAAORB010000002.1"/>
</dbReference>
<comment type="similarity">
    <text evidence="1 5">Belongs to the FlgD family.</text>
</comment>
<evidence type="ECO:0000256" key="2">
    <source>
        <dbReference type="ARBA" id="ARBA00016013"/>
    </source>
</evidence>
<evidence type="ECO:0000256" key="5">
    <source>
        <dbReference type="RuleBase" id="RU362076"/>
    </source>
</evidence>
<evidence type="ECO:0000259" key="7">
    <source>
        <dbReference type="Pfam" id="PF13860"/>
    </source>
</evidence>
<keyword evidence="8" id="KW-0966">Cell projection</keyword>
<feature type="region of interest" description="Disordered" evidence="6">
    <location>
        <begin position="1"/>
        <end position="33"/>
    </location>
</feature>
<name>A0A967EEX6_9RHOB</name>
<evidence type="ECO:0000256" key="6">
    <source>
        <dbReference type="SAM" id="MobiDB-lite"/>
    </source>
</evidence>
<dbReference type="InterPro" id="IPR025965">
    <property type="entry name" value="FlgD/Vpr_Ig-like"/>
</dbReference>
<accession>A0A967EEX6</accession>
<keyword evidence="9" id="KW-1185">Reference proteome</keyword>
<dbReference type="NCBIfam" id="NF009453">
    <property type="entry name" value="PRK12813.1"/>
    <property type="match status" value="1"/>
</dbReference>
<dbReference type="EMBL" id="JAAORB010000002">
    <property type="protein sequence ID" value="NHQ73201.1"/>
    <property type="molecule type" value="Genomic_DNA"/>
</dbReference>
<dbReference type="Gene3D" id="2.60.40.4070">
    <property type="match status" value="1"/>
</dbReference>
<comment type="function">
    <text evidence="4 5">Required for flagellar hook formation. May act as a scaffolding protein.</text>
</comment>
<reference evidence="8" key="1">
    <citation type="submission" date="2020-03" db="EMBL/GenBank/DDBJ databases">
        <title>Roseovarius gahaiensis sp. nov., isolated from Gahai Saline Lake, China.</title>
        <authorList>
            <person name="Sun X."/>
        </authorList>
    </citation>
    <scope>NUCLEOTIDE SEQUENCE</scope>
    <source>
        <strain evidence="8">GH877</strain>
    </source>
</reference>
<evidence type="ECO:0000313" key="8">
    <source>
        <dbReference type="EMBL" id="NHQ73201.1"/>
    </source>
</evidence>
<dbReference type="Proteomes" id="UP000639775">
    <property type="component" value="Unassembled WGS sequence"/>
</dbReference>
<evidence type="ECO:0000256" key="1">
    <source>
        <dbReference type="ARBA" id="ARBA00010577"/>
    </source>
</evidence>
<evidence type="ECO:0000256" key="3">
    <source>
        <dbReference type="ARBA" id="ARBA00022795"/>
    </source>
</evidence>
<sequence length="230" mass="24190">MDTVTQTPAPTTNPQPATGGSNSTTNSGSEKPALSSDFETFLKMLTAQMRNQDPLNPVESADFAVQLATFSNVEQQVRTNQLLESLGDRMGAMGMAQLSGWVGMEARAQVPVQFDGTPVTLTLTPDKLADAAQLVVSDANGTVVQLIDVAPQVDQAIWTGVDAAGVPLPEGRYTAELASFNSGQHLSDSPVQVHGRIVEARNADGQITLVMDGGQEVASEKILSLRAPDG</sequence>
<keyword evidence="3 5" id="KW-1005">Bacterial flagellum biogenesis</keyword>
<organism evidence="8 9">
    <name type="scientific">Roseovarius gahaiensis</name>
    <dbReference type="NCBI Taxonomy" id="2716691"/>
    <lineage>
        <taxon>Bacteria</taxon>
        <taxon>Pseudomonadati</taxon>
        <taxon>Pseudomonadota</taxon>
        <taxon>Alphaproteobacteria</taxon>
        <taxon>Rhodobacterales</taxon>
        <taxon>Roseobacteraceae</taxon>
        <taxon>Roseovarius</taxon>
    </lineage>
</organism>
<evidence type="ECO:0000313" key="9">
    <source>
        <dbReference type="Proteomes" id="UP000639775"/>
    </source>
</evidence>
<feature type="compositionally biased region" description="Low complexity" evidence="6">
    <location>
        <begin position="1"/>
        <end position="29"/>
    </location>
</feature>
<evidence type="ECO:0000256" key="4">
    <source>
        <dbReference type="ARBA" id="ARBA00024746"/>
    </source>
</evidence>
<dbReference type="Pfam" id="PF13860">
    <property type="entry name" value="FlgD_ig"/>
    <property type="match status" value="1"/>
</dbReference>
<keyword evidence="8" id="KW-0969">Cilium</keyword>
<proteinExistence type="inferred from homology"/>
<protein>
    <recommendedName>
        <fullName evidence="2 5">Basal-body rod modification protein FlgD</fullName>
    </recommendedName>
</protein>